<feature type="region of interest" description="Disordered" evidence="1">
    <location>
        <begin position="1"/>
        <end position="38"/>
    </location>
</feature>
<proteinExistence type="predicted"/>
<dbReference type="Proteomes" id="UP001472866">
    <property type="component" value="Chromosome 05"/>
</dbReference>
<feature type="compositionally biased region" description="Low complexity" evidence="1">
    <location>
        <begin position="12"/>
        <end position="37"/>
    </location>
</feature>
<reference evidence="4 5" key="1">
    <citation type="submission" date="2024-03" db="EMBL/GenBank/DDBJ databases">
        <title>Complete genome sequence of the green alga Chloropicon roscoffensis RCC1871.</title>
        <authorList>
            <person name="Lemieux C."/>
            <person name="Pombert J.-F."/>
            <person name="Otis C."/>
            <person name="Turmel M."/>
        </authorList>
    </citation>
    <scope>NUCLEOTIDE SEQUENCE [LARGE SCALE GENOMIC DNA]</scope>
    <source>
        <strain evidence="4 5">RCC1871</strain>
    </source>
</reference>
<keyword evidence="5" id="KW-1185">Reference proteome</keyword>
<dbReference type="PANTHER" id="PTHR13134:SF3">
    <property type="entry name" value="TRAFFICKING PROTEIN PARTICLE COMPLEX SUBUNIT 13"/>
    <property type="match status" value="1"/>
</dbReference>
<evidence type="ECO:0000259" key="2">
    <source>
        <dbReference type="Pfam" id="PF06159"/>
    </source>
</evidence>
<feature type="domain" description="Trafficking protein particle complex subunit 13 N-terminal" evidence="2">
    <location>
        <begin position="41"/>
        <end position="230"/>
    </location>
</feature>
<name>A0AAX4P6X4_9CHLO</name>
<dbReference type="InterPro" id="IPR055429">
    <property type="entry name" value="TRAPPC13_M"/>
</dbReference>
<protein>
    <submittedName>
        <fullName evidence="4">Subunit 13 of trafficking protein particle complex</fullName>
    </submittedName>
</protein>
<organism evidence="4 5">
    <name type="scientific">Chloropicon roscoffensis</name>
    <dbReference type="NCBI Taxonomy" id="1461544"/>
    <lineage>
        <taxon>Eukaryota</taxon>
        <taxon>Viridiplantae</taxon>
        <taxon>Chlorophyta</taxon>
        <taxon>Chloropicophyceae</taxon>
        <taxon>Chloropicales</taxon>
        <taxon>Chloropicaceae</taxon>
        <taxon>Chloropicon</taxon>
    </lineage>
</organism>
<dbReference type="AlphaFoldDB" id="A0AAX4P6X4"/>
<dbReference type="GO" id="GO:1990072">
    <property type="term" value="C:TRAPPIII protein complex"/>
    <property type="evidence" value="ECO:0007669"/>
    <property type="project" value="TreeGrafter"/>
</dbReference>
<evidence type="ECO:0000313" key="5">
    <source>
        <dbReference type="Proteomes" id="UP001472866"/>
    </source>
</evidence>
<accession>A0AAX4P6X4</accession>
<evidence type="ECO:0000259" key="3">
    <source>
        <dbReference type="Pfam" id="PF23647"/>
    </source>
</evidence>
<dbReference type="InterPro" id="IPR055427">
    <property type="entry name" value="TRAPPC13_N"/>
</dbReference>
<gene>
    <name evidence="4" type="ORF">HKI87_05g35730</name>
</gene>
<evidence type="ECO:0000313" key="4">
    <source>
        <dbReference type="EMBL" id="WZN62037.1"/>
    </source>
</evidence>
<dbReference type="EMBL" id="CP151505">
    <property type="protein sequence ID" value="WZN62037.1"/>
    <property type="molecule type" value="Genomic_DNA"/>
</dbReference>
<evidence type="ECO:0000256" key="1">
    <source>
        <dbReference type="SAM" id="MobiDB-lite"/>
    </source>
</evidence>
<dbReference type="Pfam" id="PF23647">
    <property type="entry name" value="TRAPPC13_M"/>
    <property type="match status" value="1"/>
</dbReference>
<dbReference type="Pfam" id="PF06159">
    <property type="entry name" value="TRAPPC13_N"/>
    <property type="match status" value="1"/>
</dbReference>
<feature type="region of interest" description="Disordered" evidence="1">
    <location>
        <begin position="194"/>
        <end position="218"/>
    </location>
</feature>
<sequence length="531" mass="56938">MDSSVALPSPPSTTAGHGAPAGAAGIPAPAGSAAGSSSEDHSLSFRVMRLARPEFKPSFSTLRCELNGNSVGEVTPHDGDGVDWSSTVQLGHPTEICDLGGSLVLPQSFGSIQLGETFSCYISLGNVSSKPVTNISIRVELQTERQRRNIFENTSKPLETLAPGQRYDFIIQHDVKELGTHTLVCSSVYTEGGTPRAESQVPGAAPTEGGAGTPQSGERKYLPQWYKFKVTNPFVVRMKVRTVSASLKQRTFVEACLENATSDPLLLDVVKFEQTEEYRLLDLDTGPCSEARPRATLDDPEKIGEYLEDLVLLKPRGGSYNFVFGLERSEGAAVAAGGGGGLGKLEIRWSKPMGDRGRLQTQQIQGVASHGKKSLIEARVTTLEGRGDGGIRLHSCFSVTVRVTNLTDRTMYGVFVVLGLSEVMRNVGPSGVYFKEVPSGVPATAQGGSQHVDIAFDLIALKVGVHKLGTVMLYDERGKLVTETPCNFAVEVLPPEEGEEPAQGSIQRNDTMEVARSPTLDSLTFDSLIDL</sequence>
<feature type="domain" description="Trafficking protein particle complex subunit 13 middle" evidence="3">
    <location>
        <begin position="240"/>
        <end position="365"/>
    </location>
</feature>
<dbReference type="InterPro" id="IPR010378">
    <property type="entry name" value="TRAPPC13"/>
</dbReference>
<dbReference type="PANTHER" id="PTHR13134">
    <property type="entry name" value="TRAFFICKING PROTEIN PARTICLE COMPLEX SUBUNIT 13"/>
    <property type="match status" value="1"/>
</dbReference>